<keyword evidence="5" id="KW-0732">Signal</keyword>
<gene>
    <name evidence="7" type="ORF">HRI_002740300</name>
</gene>
<dbReference type="GO" id="GO:0000398">
    <property type="term" value="P:mRNA splicing, via spliceosome"/>
    <property type="evidence" value="ECO:0007669"/>
    <property type="project" value="InterPro"/>
</dbReference>
<dbReference type="Pfam" id="PF12656">
    <property type="entry name" value="G-patch_2"/>
    <property type="match status" value="1"/>
</dbReference>
<evidence type="ECO:0000313" key="7">
    <source>
        <dbReference type="EMBL" id="GMI90710.1"/>
    </source>
</evidence>
<dbReference type="GO" id="GO:0005681">
    <property type="term" value="C:spliceosomal complex"/>
    <property type="evidence" value="ECO:0007669"/>
    <property type="project" value="TreeGrafter"/>
</dbReference>
<comment type="subcellular location">
    <subcellularLocation>
        <location evidence="1">Nucleus</location>
    </subcellularLocation>
</comment>
<proteinExistence type="inferred from homology"/>
<comment type="caution">
    <text evidence="7">The sequence shown here is derived from an EMBL/GenBank/DDBJ whole genome shotgun (WGS) entry which is preliminary data.</text>
</comment>
<feature type="compositionally biased region" description="Basic and acidic residues" evidence="4">
    <location>
        <begin position="372"/>
        <end position="388"/>
    </location>
</feature>
<keyword evidence="3" id="KW-0539">Nucleus</keyword>
<organism evidence="7 8">
    <name type="scientific">Hibiscus trionum</name>
    <name type="common">Flower of an hour</name>
    <dbReference type="NCBI Taxonomy" id="183268"/>
    <lineage>
        <taxon>Eukaryota</taxon>
        <taxon>Viridiplantae</taxon>
        <taxon>Streptophyta</taxon>
        <taxon>Embryophyta</taxon>
        <taxon>Tracheophyta</taxon>
        <taxon>Spermatophyta</taxon>
        <taxon>Magnoliopsida</taxon>
        <taxon>eudicotyledons</taxon>
        <taxon>Gunneridae</taxon>
        <taxon>Pentapetalae</taxon>
        <taxon>rosids</taxon>
        <taxon>malvids</taxon>
        <taxon>Malvales</taxon>
        <taxon>Malvaceae</taxon>
        <taxon>Malvoideae</taxon>
        <taxon>Hibiscus</taxon>
    </lineage>
</organism>
<feature type="domain" description="G-patch" evidence="6">
    <location>
        <begin position="208"/>
        <end position="254"/>
    </location>
</feature>
<dbReference type="SMART" id="SM00739">
    <property type="entry name" value="KOW"/>
    <property type="match status" value="2"/>
</dbReference>
<dbReference type="InterPro" id="IPR000467">
    <property type="entry name" value="G_patch_dom"/>
</dbReference>
<evidence type="ECO:0000259" key="6">
    <source>
        <dbReference type="PROSITE" id="PS50174"/>
    </source>
</evidence>
<dbReference type="PROSITE" id="PS50174">
    <property type="entry name" value="G_PATCH"/>
    <property type="match status" value="1"/>
</dbReference>
<feature type="region of interest" description="Disordered" evidence="4">
    <location>
        <begin position="63"/>
        <end position="84"/>
    </location>
</feature>
<keyword evidence="8" id="KW-1185">Reference proteome</keyword>
<evidence type="ECO:0000256" key="1">
    <source>
        <dbReference type="ARBA" id="ARBA00004123"/>
    </source>
</evidence>
<feature type="chain" id="PRO_5040804213" evidence="5">
    <location>
        <begin position="19"/>
        <end position="516"/>
    </location>
</feature>
<dbReference type="Proteomes" id="UP001165190">
    <property type="component" value="Unassembled WGS sequence"/>
</dbReference>
<comment type="similarity">
    <text evidence="2">Belongs to the MOS2 family.</text>
</comment>
<protein>
    <submittedName>
        <fullName evidence="7">Modifier of snc1, 2</fullName>
    </submittedName>
</protein>
<dbReference type="Pfam" id="PF25088">
    <property type="entry name" value="GPKOW_C"/>
    <property type="match status" value="1"/>
</dbReference>
<reference evidence="7" key="1">
    <citation type="submission" date="2023-05" db="EMBL/GenBank/DDBJ databases">
        <title>Genome and transcriptome analyses reveal genes involved in the formation of fine ridges on petal epidermal cells in Hibiscus trionum.</title>
        <authorList>
            <person name="Koshimizu S."/>
            <person name="Masuda S."/>
            <person name="Ishii T."/>
            <person name="Shirasu K."/>
            <person name="Hoshino A."/>
            <person name="Arita M."/>
        </authorList>
    </citation>
    <scope>NUCLEOTIDE SEQUENCE</scope>
    <source>
        <strain evidence="7">Hamamatsu line</strain>
    </source>
</reference>
<evidence type="ECO:0000256" key="5">
    <source>
        <dbReference type="SAM" id="SignalP"/>
    </source>
</evidence>
<evidence type="ECO:0000256" key="4">
    <source>
        <dbReference type="SAM" id="MobiDB-lite"/>
    </source>
</evidence>
<dbReference type="PANTHER" id="PTHR15818:SF2">
    <property type="entry name" value="G-PATCH DOMAIN AND KOW MOTIFS-CONTAINING PROTEIN"/>
    <property type="match status" value="1"/>
</dbReference>
<dbReference type="PANTHER" id="PTHR15818">
    <property type="entry name" value="G PATCH AND KOW-CONTAINING"/>
    <property type="match status" value="1"/>
</dbReference>
<dbReference type="OrthoDB" id="5577072at2759"/>
<dbReference type="GO" id="GO:0003676">
    <property type="term" value="F:nucleic acid binding"/>
    <property type="evidence" value="ECO:0007669"/>
    <property type="project" value="InterPro"/>
</dbReference>
<evidence type="ECO:0000256" key="3">
    <source>
        <dbReference type="ARBA" id="ARBA00023242"/>
    </source>
</evidence>
<feature type="compositionally biased region" description="Low complexity" evidence="4">
    <location>
        <begin position="63"/>
        <end position="81"/>
    </location>
</feature>
<evidence type="ECO:0000256" key="2">
    <source>
        <dbReference type="ARBA" id="ARBA00010966"/>
    </source>
</evidence>
<sequence length="516" mass="57843">MSCIGLFALGGLVRISLAFPSPQSQLSNPAFPNPIVRQSFALLFGDFGIDTMKLSFSLPSKSKPTQKAAISNPSAAAAQEAQNHKEFVTEFDPSKTLSDSKPSFVIPPKQNEWRPYKKMKNLELPLQSDASRDLQFELDSSSINPNSESGISYGLNLRNNSTKGEADNMEVTPASAAPVETVLLQSFKEDMERLPEDRGFEEFEDMPVEGFGKALLAGYGWFEGRGIGKNAKEDVKVKQYERRTDKEGLGFSSKEFKSKDRVHGSKNVKENLDKEERVKEDGYGFFVGRDVRVIEGREMGSKGTIMEKLGGNWVVLKLKNRDDKVKFRISEIADLGSREEEKCLRKLKELKIREEKLSNHKEDKRKFSKGSTETERRSETQVNVERTRSNGDQGVSWLRSHIRVRVVSKSLAGGRLYLKKGQVVDVVGPYMCDISMDESKELIQGVGQELLETALPRHGGPVLVLYGRHKGVYGNLVERDLDREIGVVRDADSQELLNVKLEQIAEYMGDPSFLGY</sequence>
<name>A0A9W7M9U0_HIBTR</name>
<dbReference type="Gene3D" id="2.30.30.140">
    <property type="match status" value="1"/>
</dbReference>
<dbReference type="InterPro" id="IPR045166">
    <property type="entry name" value="Spp2-like"/>
</dbReference>
<evidence type="ECO:0000313" key="8">
    <source>
        <dbReference type="Proteomes" id="UP001165190"/>
    </source>
</evidence>
<dbReference type="SMART" id="SM00443">
    <property type="entry name" value="G_patch"/>
    <property type="match status" value="1"/>
</dbReference>
<feature type="signal peptide" evidence="5">
    <location>
        <begin position="1"/>
        <end position="18"/>
    </location>
</feature>
<dbReference type="EMBL" id="BSYR01000024">
    <property type="protein sequence ID" value="GMI90710.1"/>
    <property type="molecule type" value="Genomic_DNA"/>
</dbReference>
<dbReference type="InterPro" id="IPR026822">
    <property type="entry name" value="Spp2/MOS2_G-patch"/>
</dbReference>
<accession>A0A9W7M9U0</accession>
<dbReference type="InterPro" id="IPR005824">
    <property type="entry name" value="KOW"/>
</dbReference>
<dbReference type="AlphaFoldDB" id="A0A9W7M9U0"/>
<feature type="region of interest" description="Disordered" evidence="4">
    <location>
        <begin position="361"/>
        <end position="388"/>
    </location>
</feature>